<evidence type="ECO:0000313" key="1">
    <source>
        <dbReference type="EMBL" id="MFC7371363.1"/>
    </source>
</evidence>
<dbReference type="RefSeq" id="WP_379747864.1">
    <property type="nucleotide sequence ID" value="NZ_JBHTCP010000013.1"/>
</dbReference>
<dbReference type="EMBL" id="JBHTCP010000013">
    <property type="protein sequence ID" value="MFC7371363.1"/>
    <property type="molecule type" value="Genomic_DNA"/>
</dbReference>
<protein>
    <submittedName>
        <fullName evidence="1">Uncharacterized protein</fullName>
    </submittedName>
</protein>
<gene>
    <name evidence="1" type="ORF">ACFQPF_06725</name>
</gene>
<name>A0ABW2NQX2_9BACL</name>
<keyword evidence="2" id="KW-1185">Reference proteome</keyword>
<accession>A0ABW2NQX2</accession>
<reference evidence="2" key="1">
    <citation type="journal article" date="2019" name="Int. J. Syst. Evol. Microbiol.">
        <title>The Global Catalogue of Microorganisms (GCM) 10K type strain sequencing project: providing services to taxonomists for standard genome sequencing and annotation.</title>
        <authorList>
            <consortium name="The Broad Institute Genomics Platform"/>
            <consortium name="The Broad Institute Genome Sequencing Center for Infectious Disease"/>
            <person name="Wu L."/>
            <person name="Ma J."/>
        </authorList>
    </citation>
    <scope>NUCLEOTIDE SEQUENCE [LARGE SCALE GENOMIC DNA]</scope>
    <source>
        <strain evidence="2">NBRC 106396</strain>
    </source>
</reference>
<organism evidence="1 2">
    <name type="scientific">Fictibacillus iocasae</name>
    <dbReference type="NCBI Taxonomy" id="2715437"/>
    <lineage>
        <taxon>Bacteria</taxon>
        <taxon>Bacillati</taxon>
        <taxon>Bacillota</taxon>
        <taxon>Bacilli</taxon>
        <taxon>Bacillales</taxon>
        <taxon>Fictibacillaceae</taxon>
        <taxon>Fictibacillus</taxon>
    </lineage>
</organism>
<evidence type="ECO:0000313" key="2">
    <source>
        <dbReference type="Proteomes" id="UP001596549"/>
    </source>
</evidence>
<proteinExistence type="predicted"/>
<dbReference type="Proteomes" id="UP001596549">
    <property type="component" value="Unassembled WGS sequence"/>
</dbReference>
<sequence length="317" mass="36458">MYNLKTLKEKVSHTADQVECPVRGCRHTAERQKKHFVRDEKYLCPTHQIFLSPTTFEYSHYTSNLLSDAPEDLALLEKILVKKRENRLARSNSEDAVTWNSFRYLEKNNLLPGYLASIGVSGTDNAKIHYWCFDERTGGTNPLLLQAHKVFGERSSRGSEPDVLLETDGALIIIECKTGSGNNTMPSRASVEMCYTEADDKHYDTVFRSDFTSIAVGEKKYELLRFWLLGTWMAKQKGKRFYLINLVRDEKEREIESQFGKHIVQTAGTFKRATWEDMHRYIQESNCPNQQPVLSYLQNQTLGYSSSGRIRAAYKLG</sequence>
<comment type="caution">
    <text evidence="1">The sequence shown here is derived from an EMBL/GenBank/DDBJ whole genome shotgun (WGS) entry which is preliminary data.</text>
</comment>